<dbReference type="AlphaFoldDB" id="A0AAN7MJ46"/>
<evidence type="ECO:0000313" key="2">
    <source>
        <dbReference type="Proteomes" id="UP001333110"/>
    </source>
</evidence>
<reference evidence="1 2" key="1">
    <citation type="journal article" date="2023" name="J. Hered.">
        <title>Chromosome-level genome of the wood stork (Mycteria americana) provides insight into avian chromosome evolution.</title>
        <authorList>
            <person name="Flamio R. Jr."/>
            <person name="Ramstad K.M."/>
        </authorList>
    </citation>
    <scope>NUCLEOTIDE SEQUENCE [LARGE SCALE GENOMIC DNA]</scope>
    <source>
        <strain evidence="1">JAX WOST 10</strain>
    </source>
</reference>
<comment type="caution">
    <text evidence="1">The sequence shown here is derived from an EMBL/GenBank/DDBJ whole genome shotgun (WGS) entry which is preliminary data.</text>
</comment>
<name>A0AAN7MJ46_MYCAM</name>
<accession>A0AAN7MJ46</accession>
<proteinExistence type="predicted"/>
<gene>
    <name evidence="1" type="ORF">QYF61_012640</name>
</gene>
<dbReference type="EMBL" id="JAUNZN010000033">
    <property type="protein sequence ID" value="KAK4806919.1"/>
    <property type="molecule type" value="Genomic_DNA"/>
</dbReference>
<protein>
    <submittedName>
        <fullName evidence="1">Uncharacterized protein</fullName>
    </submittedName>
</protein>
<dbReference type="Proteomes" id="UP001333110">
    <property type="component" value="Unassembled WGS sequence"/>
</dbReference>
<evidence type="ECO:0000313" key="1">
    <source>
        <dbReference type="EMBL" id="KAK4806919.1"/>
    </source>
</evidence>
<keyword evidence="2" id="KW-1185">Reference proteome</keyword>
<sequence length="267" mass="29027">MTGFLGCKRTLPAHVQIFIHQYPQVLLCRAALNPFIPQSVLILGIALTQVQDLVLGLVELHEVHMGPLLKPVKIPLDGSPSLYCTTQLGVIYKLAEVALNPTISNCALAFLIPSLHIQAESLYSSQDTCPCFHCLCISFLHFSLTKRSLLSHAGLLPSLPDFLHMGIESSCVLRKMSLKSCQLCSAPLSLRAGPDSTLHLARSSQGCEFHQGMITAAQAATNLDLSNKLICVAHGPCTYSEVIHVLPMLCQVPKKLGWDTARIVDPN</sequence>
<organism evidence="1 2">
    <name type="scientific">Mycteria americana</name>
    <name type="common">Wood stork</name>
    <dbReference type="NCBI Taxonomy" id="33587"/>
    <lineage>
        <taxon>Eukaryota</taxon>
        <taxon>Metazoa</taxon>
        <taxon>Chordata</taxon>
        <taxon>Craniata</taxon>
        <taxon>Vertebrata</taxon>
        <taxon>Euteleostomi</taxon>
        <taxon>Archelosauria</taxon>
        <taxon>Archosauria</taxon>
        <taxon>Dinosauria</taxon>
        <taxon>Saurischia</taxon>
        <taxon>Theropoda</taxon>
        <taxon>Coelurosauria</taxon>
        <taxon>Aves</taxon>
        <taxon>Neognathae</taxon>
        <taxon>Neoaves</taxon>
        <taxon>Aequornithes</taxon>
        <taxon>Ciconiiformes</taxon>
        <taxon>Ciconiidae</taxon>
        <taxon>Mycteria</taxon>
    </lineage>
</organism>